<dbReference type="OrthoDB" id="2868837at2759"/>
<protein>
    <submittedName>
        <fullName evidence="1">Uncharacterized protein</fullName>
    </submittedName>
</protein>
<keyword evidence="2" id="KW-1185">Reference proteome</keyword>
<proteinExistence type="predicted"/>
<gene>
    <name evidence="1" type="ORF">ARMOST_04536</name>
</gene>
<accession>A0A284QXK5</accession>
<evidence type="ECO:0000313" key="2">
    <source>
        <dbReference type="Proteomes" id="UP000219338"/>
    </source>
</evidence>
<dbReference type="EMBL" id="FUEG01000003">
    <property type="protein sequence ID" value="SJL01218.1"/>
    <property type="molecule type" value="Genomic_DNA"/>
</dbReference>
<name>A0A284QXK5_ARMOS</name>
<evidence type="ECO:0000313" key="1">
    <source>
        <dbReference type="EMBL" id="SJL01218.1"/>
    </source>
</evidence>
<sequence>MALPSELISCILFELWSTRSSTHEYIQTFSICSLVSKQWSAIIKEVNSTHLVIPLSYNGRSLYTIQPMSSIPQPLLCRTITFKVDYYRTKLYRGPNSGCSPSITTNRGIESVLRRLFYGPNTPSNGIHIYVHYLDDDKVHIPRFWLPLQTTLLTIVYHYRWRVPIEFPRRIQCYCVQPTLSRRVRKLCVLGCADSIVMPLITPLTEWKCLTSLTTNVQLDIPVPSFTVTTYDYPAEDMGTEYFSHFMFGEREISGTSLIRSQDSRFPFHKRYISMFEQVIPLGSVGYIHPFSKKFVVLFNAIDPSSSGEPRINCIPSLLKEDQTKVITNTKYSPSPAWDYEYKKSDILRKLGAWTMGRSIPVAFNIGSKLYLGLGRAISRELVGDQSEIWLSEHRQTITDVFGADHPYIRDYLGLGIVTTTVDSSQYVWFVLLEPTSDSFTDHLHFQIDPYASNNPGQPWGKMKHRKPMYSSWDHISTVGQSPMTVQIRCRFGCEPE</sequence>
<dbReference type="Proteomes" id="UP000219338">
    <property type="component" value="Unassembled WGS sequence"/>
</dbReference>
<reference evidence="2" key="1">
    <citation type="journal article" date="2017" name="Nat. Ecol. Evol.">
        <title>Genome expansion and lineage-specific genetic innovations in the forest pathogenic fungi Armillaria.</title>
        <authorList>
            <person name="Sipos G."/>
            <person name="Prasanna A.N."/>
            <person name="Walter M.C."/>
            <person name="O'Connor E."/>
            <person name="Balint B."/>
            <person name="Krizsan K."/>
            <person name="Kiss B."/>
            <person name="Hess J."/>
            <person name="Varga T."/>
            <person name="Slot J."/>
            <person name="Riley R."/>
            <person name="Boka B."/>
            <person name="Rigling D."/>
            <person name="Barry K."/>
            <person name="Lee J."/>
            <person name="Mihaltcheva S."/>
            <person name="LaButti K."/>
            <person name="Lipzen A."/>
            <person name="Waldron R."/>
            <person name="Moloney N.M."/>
            <person name="Sperisen C."/>
            <person name="Kredics L."/>
            <person name="Vagvoelgyi C."/>
            <person name="Patrignani A."/>
            <person name="Fitzpatrick D."/>
            <person name="Nagy I."/>
            <person name="Doyle S."/>
            <person name="Anderson J.B."/>
            <person name="Grigoriev I.V."/>
            <person name="Gueldener U."/>
            <person name="Muensterkoetter M."/>
            <person name="Nagy L.G."/>
        </authorList>
    </citation>
    <scope>NUCLEOTIDE SEQUENCE [LARGE SCALE GENOMIC DNA]</scope>
    <source>
        <strain evidence="2">C18/9</strain>
    </source>
</reference>
<dbReference type="AlphaFoldDB" id="A0A284QXK5"/>
<organism evidence="1 2">
    <name type="scientific">Armillaria ostoyae</name>
    <name type="common">Armillaria root rot fungus</name>
    <dbReference type="NCBI Taxonomy" id="47428"/>
    <lineage>
        <taxon>Eukaryota</taxon>
        <taxon>Fungi</taxon>
        <taxon>Dikarya</taxon>
        <taxon>Basidiomycota</taxon>
        <taxon>Agaricomycotina</taxon>
        <taxon>Agaricomycetes</taxon>
        <taxon>Agaricomycetidae</taxon>
        <taxon>Agaricales</taxon>
        <taxon>Marasmiineae</taxon>
        <taxon>Physalacriaceae</taxon>
        <taxon>Armillaria</taxon>
    </lineage>
</organism>